<dbReference type="Pfam" id="PF17875">
    <property type="entry name" value="RPA43_OB"/>
    <property type="match status" value="1"/>
</dbReference>
<accession>A0AAN6G5B2</accession>
<dbReference type="AlphaFoldDB" id="A0AAN6G5B2"/>
<keyword evidence="8" id="KW-1185">Reference proteome</keyword>
<dbReference type="PANTHER" id="PTHR12709:SF5">
    <property type="entry name" value="DNA-DIRECTED RNA POLYMERASE I SUBUNIT RPA43"/>
    <property type="match status" value="1"/>
</dbReference>
<name>A0AAN6G5B2_9BASI</name>
<evidence type="ECO:0000313" key="8">
    <source>
        <dbReference type="Proteomes" id="UP001176521"/>
    </source>
</evidence>
<comment type="caution">
    <text evidence="7">The sequence shown here is derived from an EMBL/GenBank/DDBJ whole genome shotgun (WGS) entry which is preliminary data.</text>
</comment>
<evidence type="ECO:0000256" key="4">
    <source>
        <dbReference type="ARBA" id="ARBA00023242"/>
    </source>
</evidence>
<dbReference type="Gene3D" id="2.40.50.1060">
    <property type="match status" value="1"/>
</dbReference>
<feature type="compositionally biased region" description="Basic residues" evidence="5">
    <location>
        <begin position="65"/>
        <end position="74"/>
    </location>
</feature>
<dbReference type="GO" id="GO:0005736">
    <property type="term" value="C:RNA polymerase I complex"/>
    <property type="evidence" value="ECO:0007669"/>
    <property type="project" value="TreeGrafter"/>
</dbReference>
<feature type="compositionally biased region" description="Low complexity" evidence="5">
    <location>
        <begin position="30"/>
        <end position="56"/>
    </location>
</feature>
<dbReference type="PANTHER" id="PTHR12709">
    <property type="entry name" value="DNA-DIRECTED RNA POLYMERASE II, III"/>
    <property type="match status" value="1"/>
</dbReference>
<dbReference type="InterPro" id="IPR036898">
    <property type="entry name" value="RNA_pol_Rpb7-like_N_sf"/>
</dbReference>
<feature type="domain" description="RPA43 OB" evidence="6">
    <location>
        <begin position="200"/>
        <end position="306"/>
    </location>
</feature>
<dbReference type="Proteomes" id="UP001176521">
    <property type="component" value="Unassembled WGS sequence"/>
</dbReference>
<feature type="region of interest" description="Disordered" evidence="5">
    <location>
        <begin position="352"/>
        <end position="595"/>
    </location>
</feature>
<evidence type="ECO:0000313" key="7">
    <source>
        <dbReference type="EMBL" id="KAK0521043.1"/>
    </source>
</evidence>
<keyword evidence="3" id="KW-0804">Transcription</keyword>
<evidence type="ECO:0000259" key="6">
    <source>
        <dbReference type="Pfam" id="PF17875"/>
    </source>
</evidence>
<feature type="compositionally biased region" description="Basic residues" evidence="5">
    <location>
        <begin position="575"/>
        <end position="586"/>
    </location>
</feature>
<gene>
    <name evidence="7" type="ORF">OC842_006903</name>
</gene>
<feature type="compositionally biased region" description="Acidic residues" evidence="5">
    <location>
        <begin position="391"/>
        <end position="413"/>
    </location>
</feature>
<reference evidence="7" key="1">
    <citation type="journal article" date="2023" name="PhytoFront">
        <title>Draft Genome Resources of Seven Strains of Tilletia horrida, Causal Agent of Kernel Smut of Rice.</title>
        <authorList>
            <person name="Khanal S."/>
            <person name="Antony Babu S."/>
            <person name="Zhou X.G."/>
        </authorList>
    </citation>
    <scope>NUCLEOTIDE SEQUENCE</scope>
    <source>
        <strain evidence="7">TX3</strain>
    </source>
</reference>
<dbReference type="Gene3D" id="3.30.1490.120">
    <property type="entry name" value="RNA polymerase Rpb7-like, N-terminal domain"/>
    <property type="match status" value="1"/>
</dbReference>
<organism evidence="7 8">
    <name type="scientific">Tilletia horrida</name>
    <dbReference type="NCBI Taxonomy" id="155126"/>
    <lineage>
        <taxon>Eukaryota</taxon>
        <taxon>Fungi</taxon>
        <taxon>Dikarya</taxon>
        <taxon>Basidiomycota</taxon>
        <taxon>Ustilaginomycotina</taxon>
        <taxon>Exobasidiomycetes</taxon>
        <taxon>Tilletiales</taxon>
        <taxon>Tilletiaceae</taxon>
        <taxon>Tilletia</taxon>
    </lineage>
</organism>
<comment type="subcellular location">
    <subcellularLocation>
        <location evidence="1">Nucleus</location>
    </subcellularLocation>
</comment>
<evidence type="ECO:0000256" key="1">
    <source>
        <dbReference type="ARBA" id="ARBA00004123"/>
    </source>
</evidence>
<dbReference type="GO" id="GO:0006352">
    <property type="term" value="P:DNA-templated transcription initiation"/>
    <property type="evidence" value="ECO:0007669"/>
    <property type="project" value="InterPro"/>
</dbReference>
<dbReference type="InterPro" id="IPR045113">
    <property type="entry name" value="Rpb7-like"/>
</dbReference>
<protein>
    <recommendedName>
        <fullName evidence="6">RPA43 OB domain-containing protein</fullName>
    </recommendedName>
</protein>
<feature type="compositionally biased region" description="Low complexity" evidence="5">
    <location>
        <begin position="8"/>
        <end position="19"/>
    </location>
</feature>
<evidence type="ECO:0000256" key="3">
    <source>
        <dbReference type="ARBA" id="ARBA00023163"/>
    </source>
</evidence>
<feature type="compositionally biased region" description="Acidic residues" evidence="5">
    <location>
        <begin position="433"/>
        <end position="472"/>
    </location>
</feature>
<feature type="compositionally biased region" description="Polar residues" evidence="5">
    <location>
        <begin position="476"/>
        <end position="487"/>
    </location>
</feature>
<feature type="compositionally biased region" description="Low complexity" evidence="5">
    <location>
        <begin position="496"/>
        <end position="530"/>
    </location>
</feature>
<sequence length="595" mass="62695">MEAGAVMSMSSSRSTPSKASGKKRKREDGAGAAAATPTKSTTAAAAAASSSAPGTPNGDDAAAKRLAKQARKEKKAASKSGAEHANGAKENGKKKSKSRSSLLAPGQPVAAAALVDAPPESAYRVVYPTLNMPIAPVWWKQPLGAVRELFDAMVMRHVPQLNGILISHTEHTFLKSTAELRADSAFATAPVKVKCVVWSPSIGMRLEGQIVYSNTDVVSLLLNGTFNAAIPAAHLPPNQYEFVHHQYSADENGYGEGDDEIGAQSPGFWRNKRDGTQLGGSSGRITFTCFGITVANDLLFLRGSLLDDPLSAISNGTDPSASPSQAVDARKLQTLFPNLNLDFSSKEGLESGARRSAVRGANGQAGASQGTKGDEGEGETAVRRRVRWFDQEDDGEDGDEGGVGDAGAEDSDDGAQLAFGQATSSSSAPVSSDAEESEAENGDEDDEDDDDDDDDEDEDDEDDDEHDNEELPDISMASTTSVSTSGDISMADVTISASEASPSKKAKSKTSPSKSKSKSKSSTSKSTKSPAGEKDNSPAARQQRKAHREEVRRKKKEKKERRVEREKRKADKAAKKAAKAAKHAKVKKEALGAGA</sequence>
<dbReference type="GO" id="GO:0006362">
    <property type="term" value="P:transcription elongation by RNA polymerase I"/>
    <property type="evidence" value="ECO:0007669"/>
    <property type="project" value="TreeGrafter"/>
</dbReference>
<feature type="region of interest" description="Disordered" evidence="5">
    <location>
        <begin position="1"/>
        <end position="103"/>
    </location>
</feature>
<feature type="compositionally biased region" description="Polar residues" evidence="5">
    <location>
        <begin position="421"/>
        <end position="430"/>
    </location>
</feature>
<feature type="compositionally biased region" description="Basic and acidic residues" evidence="5">
    <location>
        <begin position="560"/>
        <end position="574"/>
    </location>
</feature>
<proteinExistence type="predicted"/>
<dbReference type="EMBL" id="JAPDMQ010000716">
    <property type="protein sequence ID" value="KAK0521043.1"/>
    <property type="molecule type" value="Genomic_DNA"/>
</dbReference>
<evidence type="ECO:0000256" key="2">
    <source>
        <dbReference type="ARBA" id="ARBA00022478"/>
    </source>
</evidence>
<evidence type="ECO:0000256" key="5">
    <source>
        <dbReference type="SAM" id="MobiDB-lite"/>
    </source>
</evidence>
<keyword evidence="2" id="KW-0240">DNA-directed RNA polymerase</keyword>
<dbReference type="InterPro" id="IPR041178">
    <property type="entry name" value="RPA43_OB"/>
</dbReference>
<keyword evidence="4" id="KW-0539">Nucleus</keyword>